<comment type="caution">
    <text evidence="2">The sequence shown here is derived from an EMBL/GenBank/DDBJ whole genome shotgun (WGS) entry which is preliminary data.</text>
</comment>
<dbReference type="AlphaFoldDB" id="A0AAW2SMH7"/>
<dbReference type="Gene3D" id="3.80.10.10">
    <property type="entry name" value="Ribonuclease Inhibitor"/>
    <property type="match status" value="4"/>
</dbReference>
<feature type="region of interest" description="Disordered" evidence="1">
    <location>
        <begin position="524"/>
        <end position="552"/>
    </location>
</feature>
<name>A0AAW2SMH7_9LAMI</name>
<dbReference type="SUPFAM" id="SSF52058">
    <property type="entry name" value="L domain-like"/>
    <property type="match status" value="1"/>
</dbReference>
<dbReference type="InterPro" id="IPR032675">
    <property type="entry name" value="LRR_dom_sf"/>
</dbReference>
<reference evidence="2" key="2">
    <citation type="journal article" date="2024" name="Plant">
        <title>Genomic evolution and insights into agronomic trait innovations of Sesamum species.</title>
        <authorList>
            <person name="Miao H."/>
            <person name="Wang L."/>
            <person name="Qu L."/>
            <person name="Liu H."/>
            <person name="Sun Y."/>
            <person name="Le M."/>
            <person name="Wang Q."/>
            <person name="Wei S."/>
            <person name="Zheng Y."/>
            <person name="Lin W."/>
            <person name="Duan Y."/>
            <person name="Cao H."/>
            <person name="Xiong S."/>
            <person name="Wang X."/>
            <person name="Wei L."/>
            <person name="Li C."/>
            <person name="Ma Q."/>
            <person name="Ju M."/>
            <person name="Zhao R."/>
            <person name="Li G."/>
            <person name="Mu C."/>
            <person name="Tian Q."/>
            <person name="Mei H."/>
            <person name="Zhang T."/>
            <person name="Gao T."/>
            <person name="Zhang H."/>
        </authorList>
    </citation>
    <scope>NUCLEOTIDE SEQUENCE</scope>
    <source>
        <strain evidence="2">KEN1</strain>
    </source>
</reference>
<evidence type="ECO:0000313" key="2">
    <source>
        <dbReference type="EMBL" id="KAL0393670.1"/>
    </source>
</evidence>
<dbReference type="EMBL" id="JACGWN010000016">
    <property type="protein sequence ID" value="KAL0393670.1"/>
    <property type="molecule type" value="Genomic_DNA"/>
</dbReference>
<feature type="compositionally biased region" description="Polar residues" evidence="1">
    <location>
        <begin position="524"/>
        <end position="534"/>
    </location>
</feature>
<protein>
    <submittedName>
        <fullName evidence="2">Uncharacterized protein</fullName>
    </submittedName>
</protein>
<organism evidence="2">
    <name type="scientific">Sesamum latifolium</name>
    <dbReference type="NCBI Taxonomy" id="2727402"/>
    <lineage>
        <taxon>Eukaryota</taxon>
        <taxon>Viridiplantae</taxon>
        <taxon>Streptophyta</taxon>
        <taxon>Embryophyta</taxon>
        <taxon>Tracheophyta</taxon>
        <taxon>Spermatophyta</taxon>
        <taxon>Magnoliopsida</taxon>
        <taxon>eudicotyledons</taxon>
        <taxon>Gunneridae</taxon>
        <taxon>Pentapetalae</taxon>
        <taxon>asterids</taxon>
        <taxon>lamiids</taxon>
        <taxon>Lamiales</taxon>
        <taxon>Pedaliaceae</taxon>
        <taxon>Sesamum</taxon>
    </lineage>
</organism>
<dbReference type="InterPro" id="IPR006553">
    <property type="entry name" value="Leu-rich_rpt_Cys-con_subtyp"/>
</dbReference>
<reference evidence="2" key="1">
    <citation type="submission" date="2020-06" db="EMBL/GenBank/DDBJ databases">
        <authorList>
            <person name="Li T."/>
            <person name="Hu X."/>
            <person name="Zhang T."/>
            <person name="Song X."/>
            <person name="Zhang H."/>
            <person name="Dai N."/>
            <person name="Sheng W."/>
            <person name="Hou X."/>
            <person name="Wei L."/>
        </authorList>
    </citation>
    <scope>NUCLEOTIDE SEQUENCE</scope>
    <source>
        <strain evidence="2">KEN1</strain>
        <tissue evidence="2">Leaf</tissue>
    </source>
</reference>
<evidence type="ECO:0000256" key="1">
    <source>
        <dbReference type="SAM" id="MobiDB-lite"/>
    </source>
</evidence>
<proteinExistence type="predicted"/>
<sequence>MESLLARMCIEAATESAAAVEKWRRQRRTLERMPSHLAEALLRHLLRRRLLFPSLLEVFKYSVEEIDLRGESCVDAEWMAYLGAFRYLRSIILADCNRINNSALWSITGMANLKEVDLSRCSKITDAGIRHLLSVPALEKLCISETGVTADGVAGLASLTNLFMLDLGGLPVTDSALSSLQVLKKLKHLDLWGSEISNEGAVLLKTFPSLSSLNLAWTNVTNLPSLSSLAYLNMSNCTIHSLFEGEGDKARMEKLVLSGATITKVSEAFQYVETSKLCFLDLSSSSLQSFSFLRSMNALTNLNLSDSALVDNSVEHIAYIGANLRYLNLSNTKVTSEGIGALAGHVPNLEIVLLSGTPIDDTAVSYISVMPSLKAINLSKTNVKGLIHQESDVSDDVPTFTALQNLNHLERLDLEEIHIKDAALHPLTNLGRLSYLSLQSVSLTDASLYHVSSAPKLVYLGVRDAVLTDSGLNCFIPPQTMEVLDLRGCWLLTKDALSLFSHKYPQIEIRHELVETLDKRNCQYSSPSRVTTKNSQHKHKQGKPSTSPLRSDEILLDQRLKYSREELLALQSSSATVSPSTHQGVD</sequence>
<accession>A0AAW2SMH7</accession>
<dbReference type="PANTHER" id="PTHR12904">
    <property type="match status" value="1"/>
</dbReference>
<dbReference type="InterPro" id="IPR001611">
    <property type="entry name" value="Leu-rich_rpt"/>
</dbReference>
<gene>
    <name evidence="2" type="ORF">Slati_4333200</name>
</gene>
<dbReference type="Pfam" id="PF13516">
    <property type="entry name" value="LRR_6"/>
    <property type="match status" value="3"/>
</dbReference>
<dbReference type="SMART" id="SM00367">
    <property type="entry name" value="LRR_CC"/>
    <property type="match status" value="5"/>
</dbReference>
<dbReference type="InterPro" id="IPR051341">
    <property type="entry name" value="Zyg-11_UBL_adapter"/>
</dbReference>
<dbReference type="PANTHER" id="PTHR12904:SF23">
    <property type="entry name" value="PROTEIN ZER-1 HOMOLOG"/>
    <property type="match status" value="1"/>
</dbReference>
<dbReference type="SUPFAM" id="SSF52047">
    <property type="entry name" value="RNI-like"/>
    <property type="match status" value="1"/>
</dbReference>